<dbReference type="Proteomes" id="UP000177325">
    <property type="component" value="Unassembled WGS sequence"/>
</dbReference>
<sequence length="100" mass="11826">MDQKPTRTQAEISALQEEAIRRALEISELEVHDDFDSKFLLSILFFAMPSLDKAAKTRDRKNTRIEHFRQWLKDNNITPRDCGIGKNFVDQYIPEYSFLY</sequence>
<name>A0A1F6FGD6_9BACT</name>
<proteinExistence type="predicted"/>
<gene>
    <name evidence="1" type="ORF">A3G90_02560</name>
</gene>
<dbReference type="AlphaFoldDB" id="A0A1F6FGD6"/>
<evidence type="ECO:0000313" key="2">
    <source>
        <dbReference type="Proteomes" id="UP000177325"/>
    </source>
</evidence>
<protein>
    <submittedName>
        <fullName evidence="1">Uncharacterized protein</fullName>
    </submittedName>
</protein>
<accession>A0A1F6FGD6</accession>
<reference evidence="1 2" key="1">
    <citation type="journal article" date="2016" name="Nat. Commun.">
        <title>Thousands of microbial genomes shed light on interconnected biogeochemical processes in an aquifer system.</title>
        <authorList>
            <person name="Anantharaman K."/>
            <person name="Brown C.T."/>
            <person name="Hug L.A."/>
            <person name="Sharon I."/>
            <person name="Castelle C.J."/>
            <person name="Probst A.J."/>
            <person name="Thomas B.C."/>
            <person name="Singh A."/>
            <person name="Wilkins M.J."/>
            <person name="Karaoz U."/>
            <person name="Brodie E.L."/>
            <person name="Williams K.H."/>
            <person name="Hubbard S.S."/>
            <person name="Banfield J.F."/>
        </authorList>
    </citation>
    <scope>NUCLEOTIDE SEQUENCE [LARGE SCALE GENOMIC DNA]</scope>
</reference>
<organism evidence="1 2">
    <name type="scientific">Candidatus Kaiserbacteria bacterium RIFCSPLOWO2_12_FULL_45_26</name>
    <dbReference type="NCBI Taxonomy" id="1798525"/>
    <lineage>
        <taxon>Bacteria</taxon>
        <taxon>Candidatus Kaiseribacteriota</taxon>
    </lineage>
</organism>
<dbReference type="EMBL" id="MFMM01000001">
    <property type="protein sequence ID" value="OGG84927.1"/>
    <property type="molecule type" value="Genomic_DNA"/>
</dbReference>
<comment type="caution">
    <text evidence="1">The sequence shown here is derived from an EMBL/GenBank/DDBJ whole genome shotgun (WGS) entry which is preliminary data.</text>
</comment>
<evidence type="ECO:0000313" key="1">
    <source>
        <dbReference type="EMBL" id="OGG84927.1"/>
    </source>
</evidence>